<feature type="compositionally biased region" description="Low complexity" evidence="1">
    <location>
        <begin position="367"/>
        <end position="380"/>
    </location>
</feature>
<feature type="compositionally biased region" description="Polar residues" evidence="1">
    <location>
        <begin position="156"/>
        <end position="168"/>
    </location>
</feature>
<keyword evidence="3" id="KW-1185">Reference proteome</keyword>
<keyword evidence="2" id="KW-0472">Membrane</keyword>
<dbReference type="AlphaFoldDB" id="A0A1I8FMI9"/>
<feature type="region of interest" description="Disordered" evidence="1">
    <location>
        <begin position="303"/>
        <end position="334"/>
    </location>
</feature>
<keyword evidence="2" id="KW-0812">Transmembrane</keyword>
<feature type="transmembrane region" description="Helical" evidence="2">
    <location>
        <begin position="36"/>
        <end position="53"/>
    </location>
</feature>
<organism evidence="3 4">
    <name type="scientific">Macrostomum lignano</name>
    <dbReference type="NCBI Taxonomy" id="282301"/>
    <lineage>
        <taxon>Eukaryota</taxon>
        <taxon>Metazoa</taxon>
        <taxon>Spiralia</taxon>
        <taxon>Lophotrochozoa</taxon>
        <taxon>Platyhelminthes</taxon>
        <taxon>Rhabditophora</taxon>
        <taxon>Macrostomorpha</taxon>
        <taxon>Macrostomida</taxon>
        <taxon>Macrostomidae</taxon>
        <taxon>Macrostomum</taxon>
    </lineage>
</organism>
<evidence type="ECO:0000256" key="1">
    <source>
        <dbReference type="SAM" id="MobiDB-lite"/>
    </source>
</evidence>
<name>A0A1I8FMI9_9PLAT</name>
<proteinExistence type="predicted"/>
<feature type="region of interest" description="Disordered" evidence="1">
    <location>
        <begin position="443"/>
        <end position="464"/>
    </location>
</feature>
<reference evidence="4" key="1">
    <citation type="submission" date="2016-11" db="UniProtKB">
        <authorList>
            <consortium name="WormBaseParasite"/>
        </authorList>
    </citation>
    <scope>IDENTIFICATION</scope>
</reference>
<sequence length="464" mass="49041">ARLARQVPRSHTLQDQGREDRLWGLRTAGARSRLKTASSIIIISILLAIAAPLQNPHQLMLNSRLSACLKQFYDATPGPFALPARSRPARTTYQATSITSAMLRITQCAGTGEQPGGSKQHQLVLDPVGYEIPKDQLAMLRPEELLREASLLPPDANTSGVDNFQNNVPHMPHREGSTASQSQPGGPAGPVADQVIYDEVVAAQSPTYADGSTVYSGTYDRLAPAVPTLSAAAASRPEGQLGPERPQLKPRVCTAGRAAAAAAGEGCTFAAAASPAEIVRWRSSEHLVAHQSAMAIQMKEPYSTGTGISPAGSGRAAATRPDQGVGPPPPVTRSSKTQYFAIHIGYVGAISLPHEAAGRGRFAPQMSASASRAQAASGGSEPEQPRQAAHAEPNHDRRPSTATAEEYWVTSSGDSMSHSIRLTTCWAGQLTVAELMLWSMKHRHSQRPTATAPGPPPQGAPMRA</sequence>
<dbReference type="Proteomes" id="UP000095280">
    <property type="component" value="Unplaced"/>
</dbReference>
<feature type="compositionally biased region" description="Pro residues" evidence="1">
    <location>
        <begin position="453"/>
        <end position="464"/>
    </location>
</feature>
<feature type="region of interest" description="Disordered" evidence="1">
    <location>
        <begin position="362"/>
        <end position="404"/>
    </location>
</feature>
<protein>
    <submittedName>
        <fullName evidence="4">Uncharacterized protein</fullName>
    </submittedName>
</protein>
<feature type="region of interest" description="Disordered" evidence="1">
    <location>
        <begin position="153"/>
        <end position="191"/>
    </location>
</feature>
<evidence type="ECO:0000313" key="3">
    <source>
        <dbReference type="Proteomes" id="UP000095280"/>
    </source>
</evidence>
<keyword evidence="2" id="KW-1133">Transmembrane helix</keyword>
<evidence type="ECO:0000256" key="2">
    <source>
        <dbReference type="SAM" id="Phobius"/>
    </source>
</evidence>
<evidence type="ECO:0000313" key="4">
    <source>
        <dbReference type="WBParaSite" id="maker-unitig_39003-snap-gene-0.2-mRNA-1"/>
    </source>
</evidence>
<accession>A0A1I8FMI9</accession>
<dbReference type="WBParaSite" id="maker-unitig_39003-snap-gene-0.2-mRNA-1">
    <property type="protein sequence ID" value="maker-unitig_39003-snap-gene-0.2-mRNA-1"/>
    <property type="gene ID" value="maker-unitig_39003-snap-gene-0.2"/>
</dbReference>